<evidence type="ECO:0000256" key="4">
    <source>
        <dbReference type="ARBA" id="ARBA00023098"/>
    </source>
</evidence>
<evidence type="ECO:0000259" key="7">
    <source>
        <dbReference type="SMART" id="SM00563"/>
    </source>
</evidence>
<evidence type="ECO:0000313" key="8">
    <source>
        <dbReference type="EMBL" id="OGI38234.1"/>
    </source>
</evidence>
<name>A0A1F6SZF0_9PROT</name>
<evidence type="ECO:0000256" key="6">
    <source>
        <dbReference type="SAM" id="Phobius"/>
    </source>
</evidence>
<keyword evidence="6" id="KW-1133">Transmembrane helix</keyword>
<dbReference type="STRING" id="1817756.A2140_04485"/>
<reference evidence="8 9" key="1">
    <citation type="journal article" date="2016" name="Nat. Commun.">
        <title>Thousands of microbial genomes shed light on interconnected biogeochemical processes in an aquifer system.</title>
        <authorList>
            <person name="Anantharaman K."/>
            <person name="Brown C.T."/>
            <person name="Hug L.A."/>
            <person name="Sharon I."/>
            <person name="Castelle C.J."/>
            <person name="Probst A.J."/>
            <person name="Thomas B.C."/>
            <person name="Singh A."/>
            <person name="Wilkins M.J."/>
            <person name="Karaoz U."/>
            <person name="Brodie E.L."/>
            <person name="Williams K.H."/>
            <person name="Hubbard S.S."/>
            <person name="Banfield J.F."/>
        </authorList>
    </citation>
    <scope>NUCLEOTIDE SEQUENCE [LARGE SCALE GENOMIC DNA]</scope>
</reference>
<dbReference type="GO" id="GO:0006654">
    <property type="term" value="P:phosphatidic acid biosynthetic process"/>
    <property type="evidence" value="ECO:0007669"/>
    <property type="project" value="TreeGrafter"/>
</dbReference>
<feature type="transmembrane region" description="Helical" evidence="6">
    <location>
        <begin position="12"/>
        <end position="33"/>
    </location>
</feature>
<keyword evidence="4" id="KW-0443">Lipid metabolism</keyword>
<dbReference type="SUPFAM" id="SSF69593">
    <property type="entry name" value="Glycerol-3-phosphate (1)-acyltransferase"/>
    <property type="match status" value="1"/>
</dbReference>
<keyword evidence="3" id="KW-0808">Transferase</keyword>
<evidence type="ECO:0000256" key="1">
    <source>
        <dbReference type="ARBA" id="ARBA00005189"/>
    </source>
</evidence>
<comment type="caution">
    <text evidence="8">The sequence shown here is derived from an EMBL/GenBank/DDBJ whole genome shotgun (WGS) entry which is preliminary data.</text>
</comment>
<dbReference type="AlphaFoldDB" id="A0A1F6SZF0"/>
<dbReference type="PANTHER" id="PTHR10434">
    <property type="entry name" value="1-ACYL-SN-GLYCEROL-3-PHOSPHATE ACYLTRANSFERASE"/>
    <property type="match status" value="1"/>
</dbReference>
<proteinExistence type="predicted"/>
<comment type="pathway">
    <text evidence="1">Lipid metabolism.</text>
</comment>
<keyword evidence="6" id="KW-0812">Transmembrane</keyword>
<accession>A0A1F6SZF0</accession>
<keyword evidence="2" id="KW-0444">Lipid biosynthesis</keyword>
<dbReference type="CDD" id="cd07989">
    <property type="entry name" value="LPLAT_AGPAT-like"/>
    <property type="match status" value="1"/>
</dbReference>
<protein>
    <recommendedName>
        <fullName evidence="7">Phospholipid/glycerol acyltransferase domain-containing protein</fullName>
    </recommendedName>
</protein>
<dbReference type="PANTHER" id="PTHR10434:SF64">
    <property type="entry name" value="1-ACYL-SN-GLYCEROL-3-PHOSPHATE ACYLTRANSFERASE-RELATED"/>
    <property type="match status" value="1"/>
</dbReference>
<organism evidence="8 9">
    <name type="scientific">Candidatus Muproteobacteria bacterium RBG_16_62_13</name>
    <dbReference type="NCBI Taxonomy" id="1817756"/>
    <lineage>
        <taxon>Bacteria</taxon>
        <taxon>Pseudomonadati</taxon>
        <taxon>Pseudomonadota</taxon>
        <taxon>Candidatus Muproteobacteria</taxon>
    </lineage>
</organism>
<dbReference type="Pfam" id="PF01553">
    <property type="entry name" value="Acyltransferase"/>
    <property type="match status" value="1"/>
</dbReference>
<dbReference type="GO" id="GO:0003841">
    <property type="term" value="F:1-acylglycerol-3-phosphate O-acyltransferase activity"/>
    <property type="evidence" value="ECO:0007669"/>
    <property type="project" value="TreeGrafter"/>
</dbReference>
<dbReference type="InterPro" id="IPR002123">
    <property type="entry name" value="Plipid/glycerol_acylTrfase"/>
</dbReference>
<keyword evidence="5" id="KW-0012">Acyltransferase</keyword>
<feature type="domain" description="Phospholipid/glycerol acyltransferase" evidence="7">
    <location>
        <begin position="73"/>
        <end position="185"/>
    </location>
</feature>
<keyword evidence="6" id="KW-0472">Membrane</keyword>
<gene>
    <name evidence="8" type="ORF">A2140_04485</name>
</gene>
<evidence type="ECO:0000256" key="2">
    <source>
        <dbReference type="ARBA" id="ARBA00022516"/>
    </source>
</evidence>
<dbReference type="Proteomes" id="UP000178379">
    <property type="component" value="Unassembled WGS sequence"/>
</dbReference>
<dbReference type="EMBL" id="MFSQ01000127">
    <property type="protein sequence ID" value="OGI38234.1"/>
    <property type="molecule type" value="Genomic_DNA"/>
</dbReference>
<evidence type="ECO:0000256" key="3">
    <source>
        <dbReference type="ARBA" id="ARBA00022679"/>
    </source>
</evidence>
<evidence type="ECO:0000256" key="5">
    <source>
        <dbReference type="ARBA" id="ARBA00023315"/>
    </source>
</evidence>
<evidence type="ECO:0000313" key="9">
    <source>
        <dbReference type="Proteomes" id="UP000178379"/>
    </source>
</evidence>
<dbReference type="SMART" id="SM00563">
    <property type="entry name" value="PlsC"/>
    <property type="match status" value="1"/>
</dbReference>
<sequence>MVGWMARSVWLVWCWIELAVVTLILYLCAFLPAPLRRSWYFPAFRFWCGLFVKALGVDLRLHQKNTRPLPERYILIANHPSALEDVGIPMLFPVHSLAKEELKDWWWAGRINIAAGTLFVRREDPESRKAVTGQLEAEVRRGHSVALYPEGGCKGRRIFSSFRYGAFKVSMQTGVPILPVFLHYESQDDFEWRSPQTLLQKFWHLMTTQNNRANYYVYDAIDPKRFASVEEYNQHVYNLYLQWQTRYLD</sequence>